<dbReference type="Pfam" id="PF13305">
    <property type="entry name" value="TetR_C_33"/>
    <property type="match status" value="1"/>
</dbReference>
<name>A0ABY3RR90_9MICO</name>
<keyword evidence="2 4" id="KW-0238">DNA-binding</keyword>
<proteinExistence type="predicted"/>
<feature type="domain" description="HTH tetR-type" evidence="5">
    <location>
        <begin position="6"/>
        <end position="66"/>
    </location>
</feature>
<evidence type="ECO:0000256" key="1">
    <source>
        <dbReference type="ARBA" id="ARBA00023015"/>
    </source>
</evidence>
<dbReference type="Proteomes" id="UP001199642">
    <property type="component" value="Chromosome"/>
</dbReference>
<organism evidence="6 7">
    <name type="scientific">Microbacterium resistens</name>
    <dbReference type="NCBI Taxonomy" id="156977"/>
    <lineage>
        <taxon>Bacteria</taxon>
        <taxon>Bacillati</taxon>
        <taxon>Actinomycetota</taxon>
        <taxon>Actinomycetes</taxon>
        <taxon>Micrococcales</taxon>
        <taxon>Microbacteriaceae</taxon>
        <taxon>Microbacterium</taxon>
    </lineage>
</organism>
<evidence type="ECO:0000256" key="2">
    <source>
        <dbReference type="ARBA" id="ARBA00023125"/>
    </source>
</evidence>
<dbReference type="InterPro" id="IPR050109">
    <property type="entry name" value="HTH-type_TetR-like_transc_reg"/>
</dbReference>
<dbReference type="PANTHER" id="PTHR30055:SF234">
    <property type="entry name" value="HTH-TYPE TRANSCRIPTIONAL REGULATOR BETI"/>
    <property type="match status" value="1"/>
</dbReference>
<accession>A0ABY3RR90</accession>
<gene>
    <name evidence="6" type="ORF">K8F61_14105</name>
</gene>
<evidence type="ECO:0000259" key="5">
    <source>
        <dbReference type="PROSITE" id="PS50977"/>
    </source>
</evidence>
<dbReference type="InterPro" id="IPR001647">
    <property type="entry name" value="HTH_TetR"/>
</dbReference>
<dbReference type="EMBL" id="CP082781">
    <property type="protein sequence ID" value="UGS25780.1"/>
    <property type="molecule type" value="Genomic_DNA"/>
</dbReference>
<protein>
    <submittedName>
        <fullName evidence="6">TetR/AcrR family transcriptional regulator</fullName>
    </submittedName>
</protein>
<evidence type="ECO:0000313" key="6">
    <source>
        <dbReference type="EMBL" id="UGS25780.1"/>
    </source>
</evidence>
<evidence type="ECO:0000256" key="4">
    <source>
        <dbReference type="PROSITE-ProRule" id="PRU00335"/>
    </source>
</evidence>
<keyword evidence="3" id="KW-0804">Transcription</keyword>
<keyword evidence="1" id="KW-0805">Transcription regulation</keyword>
<evidence type="ECO:0000256" key="3">
    <source>
        <dbReference type="ARBA" id="ARBA00023163"/>
    </source>
</evidence>
<dbReference type="RefSeq" id="WP_219085223.1">
    <property type="nucleotide sequence ID" value="NZ_CP082781.1"/>
</dbReference>
<dbReference type="PROSITE" id="PS50977">
    <property type="entry name" value="HTH_TETR_2"/>
    <property type="match status" value="1"/>
</dbReference>
<dbReference type="PANTHER" id="PTHR30055">
    <property type="entry name" value="HTH-TYPE TRANSCRIPTIONAL REGULATOR RUTR"/>
    <property type="match status" value="1"/>
</dbReference>
<dbReference type="InterPro" id="IPR025996">
    <property type="entry name" value="MT1864/Rv1816-like_C"/>
</dbReference>
<evidence type="ECO:0000313" key="7">
    <source>
        <dbReference type="Proteomes" id="UP001199642"/>
    </source>
</evidence>
<keyword evidence="7" id="KW-1185">Reference proteome</keyword>
<sequence>MAYHHGDLAAALVEAAVELTREGGPDALTVREATRRVGVSPNAAYRHFPHRDALLEATADAIQVRLAAAMAAQEGATPVARLRRIGRAYVDFALAEPGWFAVAFFGGRPPGPAQLAQSPAYGALIDALDALVAEGAVAPASRDDAAWACWATVHGFAELALHGPLVDTAPPELRRRAAVAIDAIIAGVQSRPGERGVG</sequence>
<reference evidence="6 7" key="1">
    <citation type="submission" date="2023-01" db="EMBL/GenBank/DDBJ databases">
        <title>Characterization of estradiol degrading bacteria Microbacterium sp. MZT7 and reveal degrading genes through genome analysis.</title>
        <authorList>
            <person name="Hao P."/>
            <person name="Gao Y."/>
        </authorList>
    </citation>
    <scope>NUCLEOTIDE SEQUENCE [LARGE SCALE GENOMIC DNA]</scope>
    <source>
        <strain evidence="6 7">MZT7</strain>
    </source>
</reference>
<feature type="DNA-binding region" description="H-T-H motif" evidence="4">
    <location>
        <begin position="29"/>
        <end position="48"/>
    </location>
</feature>
<dbReference type="Pfam" id="PF00440">
    <property type="entry name" value="TetR_N"/>
    <property type="match status" value="1"/>
</dbReference>